<dbReference type="Proteomes" id="UP000663870">
    <property type="component" value="Unassembled WGS sequence"/>
</dbReference>
<organism evidence="5 7">
    <name type="scientific">Rotaria sordida</name>
    <dbReference type="NCBI Taxonomy" id="392033"/>
    <lineage>
        <taxon>Eukaryota</taxon>
        <taxon>Metazoa</taxon>
        <taxon>Spiralia</taxon>
        <taxon>Gnathifera</taxon>
        <taxon>Rotifera</taxon>
        <taxon>Eurotatoria</taxon>
        <taxon>Bdelloidea</taxon>
        <taxon>Philodinida</taxon>
        <taxon>Philodinidae</taxon>
        <taxon>Rotaria</taxon>
    </lineage>
</organism>
<keyword evidence="8" id="KW-1185">Reference proteome</keyword>
<dbReference type="Proteomes" id="UP000663854">
    <property type="component" value="Unassembled WGS sequence"/>
</dbReference>
<protein>
    <recommendedName>
        <fullName evidence="4">FLYWCH-type domain-containing protein</fullName>
    </recommendedName>
</protein>
<proteinExistence type="predicted"/>
<evidence type="ECO:0000313" key="6">
    <source>
        <dbReference type="EMBL" id="CAF1615861.1"/>
    </source>
</evidence>
<evidence type="ECO:0000259" key="4">
    <source>
        <dbReference type="Pfam" id="PF04500"/>
    </source>
</evidence>
<name>A0A815JG29_9BILA</name>
<accession>A0A815JG29</accession>
<reference evidence="5" key="1">
    <citation type="submission" date="2021-02" db="EMBL/GenBank/DDBJ databases">
        <authorList>
            <person name="Nowell W R."/>
        </authorList>
    </citation>
    <scope>NUCLEOTIDE SEQUENCE</scope>
</reference>
<keyword evidence="3" id="KW-0862">Zinc</keyword>
<evidence type="ECO:0000256" key="2">
    <source>
        <dbReference type="ARBA" id="ARBA00022771"/>
    </source>
</evidence>
<keyword evidence="1" id="KW-0479">Metal-binding</keyword>
<evidence type="ECO:0000313" key="5">
    <source>
        <dbReference type="EMBL" id="CAF1380510.1"/>
    </source>
</evidence>
<sequence length="205" mass="23354">MTDSTILSFTASNRGKPMLIYSGYVYRLKKSTKKVKYWVCQSNSCAVNVHTNANDQFIKANGRHQHLPAPERIELRDLKHTVKERVENETTSVPKIYEEELARSNLSAAALIIAPLAADAKSVLNRVRRNITPPIPTSSDFDIPDFYRQTLNDLPCVISLLSGKSTDIYIQLLSELEYHAERLNMKFEPRHVMSDFEMSLIKAIK</sequence>
<evidence type="ECO:0000256" key="1">
    <source>
        <dbReference type="ARBA" id="ARBA00022723"/>
    </source>
</evidence>
<keyword evidence="2" id="KW-0863">Zinc-finger</keyword>
<evidence type="ECO:0000256" key="3">
    <source>
        <dbReference type="ARBA" id="ARBA00022833"/>
    </source>
</evidence>
<dbReference type="GO" id="GO:0008270">
    <property type="term" value="F:zinc ion binding"/>
    <property type="evidence" value="ECO:0007669"/>
    <property type="project" value="UniProtKB-KW"/>
</dbReference>
<feature type="domain" description="FLYWCH-type" evidence="4">
    <location>
        <begin position="9"/>
        <end position="66"/>
    </location>
</feature>
<gene>
    <name evidence="6" type="ORF">JXQ802_LOCUS49969</name>
    <name evidence="5" type="ORF">PYM288_LOCUS33829</name>
</gene>
<dbReference type="AlphaFoldDB" id="A0A815JG29"/>
<dbReference type="Gene3D" id="2.20.25.240">
    <property type="match status" value="1"/>
</dbReference>
<comment type="caution">
    <text evidence="5">The sequence shown here is derived from an EMBL/GenBank/DDBJ whole genome shotgun (WGS) entry which is preliminary data.</text>
</comment>
<dbReference type="InterPro" id="IPR007588">
    <property type="entry name" value="Znf_FLYWCH"/>
</dbReference>
<evidence type="ECO:0000313" key="8">
    <source>
        <dbReference type="Proteomes" id="UP000663870"/>
    </source>
</evidence>
<dbReference type="EMBL" id="CAJNOH010004796">
    <property type="protein sequence ID" value="CAF1380510.1"/>
    <property type="molecule type" value="Genomic_DNA"/>
</dbReference>
<dbReference type="Pfam" id="PF04500">
    <property type="entry name" value="FLYWCH"/>
    <property type="match status" value="1"/>
</dbReference>
<evidence type="ECO:0000313" key="7">
    <source>
        <dbReference type="Proteomes" id="UP000663854"/>
    </source>
</evidence>
<dbReference type="EMBL" id="CAJNOL010006250">
    <property type="protein sequence ID" value="CAF1615861.1"/>
    <property type="molecule type" value="Genomic_DNA"/>
</dbReference>